<feature type="domain" description="Bacterial virulence protein VirB8" evidence="6">
    <location>
        <begin position="7"/>
        <end position="212"/>
    </location>
</feature>
<dbReference type="RefSeq" id="WP_377110078.1">
    <property type="nucleotide sequence ID" value="NZ_JBHSNA010000010.1"/>
</dbReference>
<dbReference type="Pfam" id="PF04335">
    <property type="entry name" value="VirB8"/>
    <property type="match status" value="1"/>
</dbReference>
<dbReference type="CDD" id="cd16424">
    <property type="entry name" value="VirB8"/>
    <property type="match status" value="1"/>
</dbReference>
<name>A0ABW0SDT9_9RHOB</name>
<reference evidence="8" key="1">
    <citation type="journal article" date="2019" name="Int. J. Syst. Evol. Microbiol.">
        <title>The Global Catalogue of Microorganisms (GCM) 10K type strain sequencing project: providing services to taxonomists for standard genome sequencing and annotation.</title>
        <authorList>
            <consortium name="The Broad Institute Genomics Platform"/>
            <consortium name="The Broad Institute Genome Sequencing Center for Infectious Disease"/>
            <person name="Wu L."/>
            <person name="Ma J."/>
        </authorList>
    </citation>
    <scope>NUCLEOTIDE SEQUENCE [LARGE SCALE GENOMIC DNA]</scope>
    <source>
        <strain evidence="8">KACC 11588</strain>
    </source>
</reference>
<dbReference type="SUPFAM" id="SSF54427">
    <property type="entry name" value="NTF2-like"/>
    <property type="match status" value="1"/>
</dbReference>
<keyword evidence="4 5" id="KW-0472">Membrane</keyword>
<feature type="transmembrane region" description="Helical" evidence="5">
    <location>
        <begin position="21"/>
        <end position="47"/>
    </location>
</feature>
<dbReference type="Gene3D" id="3.10.450.230">
    <property type="entry name" value="VirB8 protein"/>
    <property type="match status" value="1"/>
</dbReference>
<keyword evidence="2 5" id="KW-0812">Transmembrane</keyword>
<gene>
    <name evidence="7" type="ORF">ACFPOC_11850</name>
</gene>
<dbReference type="InterPro" id="IPR032710">
    <property type="entry name" value="NTF2-like_dom_sf"/>
</dbReference>
<accession>A0ABW0SDT9</accession>
<evidence type="ECO:0000313" key="7">
    <source>
        <dbReference type="EMBL" id="MFC5567100.1"/>
    </source>
</evidence>
<dbReference type="EMBL" id="JBHSNA010000010">
    <property type="protein sequence ID" value="MFC5567100.1"/>
    <property type="molecule type" value="Genomic_DNA"/>
</dbReference>
<evidence type="ECO:0000313" key="8">
    <source>
        <dbReference type="Proteomes" id="UP001596056"/>
    </source>
</evidence>
<evidence type="ECO:0000256" key="5">
    <source>
        <dbReference type="SAM" id="Phobius"/>
    </source>
</evidence>
<sequence>MNRMSEIIEEELIYGARRRERVWKAIAGAGALFGVMGCLAAAAVAILDVDPAPALVAYDPDTGLALPEASVQAVSLAERPAVIQAQVFRYVTDRETYNQLDNDLRVRRTLAMSEGGAADTLRALWTSGHDAYPPEAYGPNARIDVEVLSITLITNNRAQVRLRKRLTAPDGATTGLFTATLLFGFTPEERRSIDEVWGNPLGFVVREYAITSDRLEEG</sequence>
<organism evidence="7 8">
    <name type="scientific">Rubellimicrobium aerolatum</name>
    <dbReference type="NCBI Taxonomy" id="490979"/>
    <lineage>
        <taxon>Bacteria</taxon>
        <taxon>Pseudomonadati</taxon>
        <taxon>Pseudomonadota</taxon>
        <taxon>Alphaproteobacteria</taxon>
        <taxon>Rhodobacterales</taxon>
        <taxon>Roseobacteraceae</taxon>
        <taxon>Rubellimicrobium</taxon>
    </lineage>
</organism>
<comment type="subcellular location">
    <subcellularLocation>
        <location evidence="1">Membrane</location>
        <topology evidence="1">Single-pass membrane protein</topology>
    </subcellularLocation>
</comment>
<evidence type="ECO:0000256" key="4">
    <source>
        <dbReference type="ARBA" id="ARBA00023136"/>
    </source>
</evidence>
<proteinExistence type="predicted"/>
<comment type="caution">
    <text evidence="7">The sequence shown here is derived from an EMBL/GenBank/DDBJ whole genome shotgun (WGS) entry which is preliminary data.</text>
</comment>
<dbReference type="InterPro" id="IPR007430">
    <property type="entry name" value="VirB8"/>
</dbReference>
<protein>
    <submittedName>
        <fullName evidence="7">VirB8 family protein</fullName>
    </submittedName>
</protein>
<evidence type="ECO:0000259" key="6">
    <source>
        <dbReference type="Pfam" id="PF04335"/>
    </source>
</evidence>
<evidence type="ECO:0000256" key="2">
    <source>
        <dbReference type="ARBA" id="ARBA00022692"/>
    </source>
</evidence>
<keyword evidence="3 5" id="KW-1133">Transmembrane helix</keyword>
<evidence type="ECO:0000256" key="3">
    <source>
        <dbReference type="ARBA" id="ARBA00022989"/>
    </source>
</evidence>
<evidence type="ECO:0000256" key="1">
    <source>
        <dbReference type="ARBA" id="ARBA00004167"/>
    </source>
</evidence>
<keyword evidence="8" id="KW-1185">Reference proteome</keyword>
<dbReference type="Proteomes" id="UP001596056">
    <property type="component" value="Unassembled WGS sequence"/>
</dbReference>